<organism evidence="5 6">
    <name type="scientific">Bordetella genomosp. 6</name>
    <dbReference type="NCBI Taxonomy" id="463024"/>
    <lineage>
        <taxon>Bacteria</taxon>
        <taxon>Pseudomonadati</taxon>
        <taxon>Pseudomonadota</taxon>
        <taxon>Betaproteobacteria</taxon>
        <taxon>Burkholderiales</taxon>
        <taxon>Alcaligenaceae</taxon>
        <taxon>Bordetella</taxon>
    </lineage>
</organism>
<reference evidence="5 6" key="1">
    <citation type="submission" date="2017-05" db="EMBL/GenBank/DDBJ databases">
        <title>Complete and WGS of Bordetella genogroups.</title>
        <authorList>
            <person name="Spilker T."/>
            <person name="Lipuma J."/>
        </authorList>
    </citation>
    <scope>NUCLEOTIDE SEQUENCE [LARGE SCALE GENOMIC DNA]</scope>
    <source>
        <strain evidence="5 6">AU3139</strain>
    </source>
</reference>
<dbReference type="InterPro" id="IPR029044">
    <property type="entry name" value="Nucleotide-diphossugar_trans"/>
</dbReference>
<comment type="caution">
    <text evidence="5">The sequence shown here is derived from an EMBL/GenBank/DDBJ whole genome shotgun (WGS) entry which is preliminary data.</text>
</comment>
<evidence type="ECO:0000256" key="2">
    <source>
        <dbReference type="ARBA" id="ARBA00022676"/>
    </source>
</evidence>
<dbReference type="InterPro" id="IPR001173">
    <property type="entry name" value="Glyco_trans_2-like"/>
</dbReference>
<evidence type="ECO:0000313" key="6">
    <source>
        <dbReference type="Proteomes" id="UP000216524"/>
    </source>
</evidence>
<keyword evidence="2" id="KW-0328">Glycosyltransferase</keyword>
<gene>
    <name evidence="5" type="ORF">CAL23_10050</name>
</gene>
<feature type="domain" description="Glycosyltransferase 2-like" evidence="4">
    <location>
        <begin position="2"/>
        <end position="131"/>
    </location>
</feature>
<dbReference type="GO" id="GO:0016740">
    <property type="term" value="F:transferase activity"/>
    <property type="evidence" value="ECO:0007669"/>
    <property type="project" value="UniProtKB-KW"/>
</dbReference>
<keyword evidence="3 5" id="KW-0808">Transferase</keyword>
<evidence type="ECO:0000259" key="4">
    <source>
        <dbReference type="Pfam" id="PF00535"/>
    </source>
</evidence>
<dbReference type="Gene3D" id="3.90.550.10">
    <property type="entry name" value="Spore Coat Polysaccharide Biosynthesis Protein SpsA, Chain A"/>
    <property type="match status" value="1"/>
</dbReference>
<dbReference type="PANTHER" id="PTHR43179">
    <property type="entry name" value="RHAMNOSYLTRANSFERASE WBBL"/>
    <property type="match status" value="1"/>
</dbReference>
<keyword evidence="6" id="KW-1185">Reference proteome</keyword>
<dbReference type="SUPFAM" id="SSF53448">
    <property type="entry name" value="Nucleotide-diphospho-sugar transferases"/>
    <property type="match status" value="1"/>
</dbReference>
<proteinExistence type="inferred from homology"/>
<protein>
    <submittedName>
        <fullName evidence="5">Glycosyl transferase family 2</fullName>
    </submittedName>
</protein>
<evidence type="ECO:0000256" key="3">
    <source>
        <dbReference type="ARBA" id="ARBA00022679"/>
    </source>
</evidence>
<name>A0ABX4FMG0_9BORD</name>
<dbReference type="PANTHER" id="PTHR43179:SF12">
    <property type="entry name" value="GALACTOFURANOSYLTRANSFERASE GLFT2"/>
    <property type="match status" value="1"/>
</dbReference>
<evidence type="ECO:0000313" key="5">
    <source>
        <dbReference type="EMBL" id="OZI82377.1"/>
    </source>
</evidence>
<comment type="similarity">
    <text evidence="1">Belongs to the glycosyltransferase 2 family.</text>
</comment>
<evidence type="ECO:0000256" key="1">
    <source>
        <dbReference type="ARBA" id="ARBA00006739"/>
    </source>
</evidence>
<sequence length="285" mass="30751">MVLLTYNRRTEVLATLRCLRRAIGATPLIVVDNASSDGTDAAVRQADPHCVLVRAPRNLGAAGRNLGMCWVRTPYVAFSDDDTCWEAGALQRAVAILDAHPEVAVLNARILVGGAAALDPTCARMAASPLPLIPGAGPQLTGFMAGACVMRAQAFRQAGGYWAPLFIGGEERLLALDLLQAGWRIVYAPQVVTRHHPSPLRDSALRRLLLARNAIWTAWLRLPVGAALRETWRELRAAAGRERWAVAGAALGGWRLLAAGRRPVGVRVRRLLATQATQQEDGPCR</sequence>
<dbReference type="Proteomes" id="UP000216524">
    <property type="component" value="Unassembled WGS sequence"/>
</dbReference>
<dbReference type="Pfam" id="PF00535">
    <property type="entry name" value="Glycos_transf_2"/>
    <property type="match status" value="1"/>
</dbReference>
<dbReference type="EMBL" id="NEVV01000001">
    <property type="protein sequence ID" value="OZI82377.1"/>
    <property type="molecule type" value="Genomic_DNA"/>
</dbReference>
<accession>A0ABX4FMG0</accession>